<dbReference type="Gene3D" id="1.10.10.10">
    <property type="entry name" value="Winged helix-like DNA-binding domain superfamily/Winged helix DNA-binding domain"/>
    <property type="match status" value="1"/>
</dbReference>
<accession>A0A225N1H8</accession>
<dbReference type="Pfam" id="PF03466">
    <property type="entry name" value="LysR_substrate"/>
    <property type="match status" value="1"/>
</dbReference>
<keyword evidence="7" id="KW-1185">Reference proteome</keyword>
<dbReference type="InterPro" id="IPR036390">
    <property type="entry name" value="WH_DNA-bd_sf"/>
</dbReference>
<dbReference type="AlphaFoldDB" id="A0A225N1H8"/>
<dbReference type="PROSITE" id="PS50931">
    <property type="entry name" value="HTH_LYSR"/>
    <property type="match status" value="1"/>
</dbReference>
<dbReference type="Gene3D" id="3.40.190.290">
    <property type="match status" value="1"/>
</dbReference>
<dbReference type="RefSeq" id="WP_088601851.1">
    <property type="nucleotide sequence ID" value="NZ_NJIH01000002.1"/>
</dbReference>
<dbReference type="OrthoDB" id="110033at2"/>
<evidence type="ECO:0000256" key="2">
    <source>
        <dbReference type="ARBA" id="ARBA00023015"/>
    </source>
</evidence>
<evidence type="ECO:0000256" key="3">
    <source>
        <dbReference type="ARBA" id="ARBA00023125"/>
    </source>
</evidence>
<dbReference type="InterPro" id="IPR000847">
    <property type="entry name" value="LysR_HTH_N"/>
</dbReference>
<reference evidence="7" key="1">
    <citation type="submission" date="2017-06" db="EMBL/GenBank/DDBJ databases">
        <title>Herbaspirillum phytohormonus sp. nov., isolated from the root nodule of Robinia pseudoacacia in lead-zinc mine.</title>
        <authorList>
            <person name="Fan M."/>
            <person name="Lin Y."/>
        </authorList>
    </citation>
    <scope>NUCLEOTIDE SEQUENCE [LARGE SCALE GENOMIC DNA]</scope>
    <source>
        <strain evidence="7">SC-089</strain>
    </source>
</reference>
<evidence type="ECO:0000256" key="1">
    <source>
        <dbReference type="ARBA" id="ARBA00009437"/>
    </source>
</evidence>
<evidence type="ECO:0000313" key="6">
    <source>
        <dbReference type="EMBL" id="OWT65701.1"/>
    </source>
</evidence>
<name>A0A225N1H8_9BURK</name>
<keyword evidence="3" id="KW-0238">DNA-binding</keyword>
<keyword evidence="4" id="KW-0804">Transcription</keyword>
<dbReference type="PANTHER" id="PTHR30427">
    <property type="entry name" value="TRANSCRIPTIONAL ACTIVATOR PROTEIN LYSR"/>
    <property type="match status" value="1"/>
</dbReference>
<evidence type="ECO:0000256" key="4">
    <source>
        <dbReference type="ARBA" id="ARBA00023163"/>
    </source>
</evidence>
<dbReference type="GO" id="GO:0010628">
    <property type="term" value="P:positive regulation of gene expression"/>
    <property type="evidence" value="ECO:0007669"/>
    <property type="project" value="TreeGrafter"/>
</dbReference>
<comment type="caution">
    <text evidence="6">The sequence shown here is derived from an EMBL/GenBank/DDBJ whole genome shotgun (WGS) entry which is preliminary data.</text>
</comment>
<dbReference type="InterPro" id="IPR036388">
    <property type="entry name" value="WH-like_DNA-bd_sf"/>
</dbReference>
<sequence length="322" mass="34717">MDLRQLEAFAAVMSAGSLTAAGQLLGRSQSAISRLIQDLETEIGYVLFTRSRPCVTPSEKGLLFYEEVRRTLGGLQQIRIRSEEIARGEHRPLRVAATAALAAGLLPHALKQLREQAGPDLPRRFGVQSLLPEQVVKSVAGESVDLGIASLPIQSQGTHIHWVAEVSCVLALPKGHRLARHETVALSALGDSPIITMANPYRLKHRLDQAMAQNEIHPSFSIETNSTLNALAMVRNGMGISIVEPVSALGGSMDDIVIRPIDVHIPYLFGVITAKGALGGEHVARLIGCLKDQARLRLPKLVEHDPQNLAAIMGSLYSVAEA</sequence>
<dbReference type="EMBL" id="NJIH01000002">
    <property type="protein sequence ID" value="OWT65701.1"/>
    <property type="molecule type" value="Genomic_DNA"/>
</dbReference>
<feature type="domain" description="HTH lysR-type" evidence="5">
    <location>
        <begin position="1"/>
        <end position="58"/>
    </location>
</feature>
<dbReference type="Pfam" id="PF00126">
    <property type="entry name" value="HTH_1"/>
    <property type="match status" value="1"/>
</dbReference>
<organism evidence="6 7">
    <name type="scientific">Candidimonas nitroreducens</name>
    <dbReference type="NCBI Taxonomy" id="683354"/>
    <lineage>
        <taxon>Bacteria</taxon>
        <taxon>Pseudomonadati</taxon>
        <taxon>Pseudomonadota</taxon>
        <taxon>Betaproteobacteria</taxon>
        <taxon>Burkholderiales</taxon>
        <taxon>Alcaligenaceae</taxon>
        <taxon>Candidimonas</taxon>
    </lineage>
</organism>
<dbReference type="PRINTS" id="PR00039">
    <property type="entry name" value="HTHLYSR"/>
</dbReference>
<dbReference type="GO" id="GO:0043565">
    <property type="term" value="F:sequence-specific DNA binding"/>
    <property type="evidence" value="ECO:0007669"/>
    <property type="project" value="TreeGrafter"/>
</dbReference>
<dbReference type="SUPFAM" id="SSF53850">
    <property type="entry name" value="Periplasmic binding protein-like II"/>
    <property type="match status" value="1"/>
</dbReference>
<dbReference type="GO" id="GO:0003700">
    <property type="term" value="F:DNA-binding transcription factor activity"/>
    <property type="evidence" value="ECO:0007669"/>
    <property type="project" value="InterPro"/>
</dbReference>
<dbReference type="InterPro" id="IPR005119">
    <property type="entry name" value="LysR_subst-bd"/>
</dbReference>
<dbReference type="PANTHER" id="PTHR30427:SF1">
    <property type="entry name" value="TRANSCRIPTIONAL ACTIVATOR PROTEIN LYSR"/>
    <property type="match status" value="1"/>
</dbReference>
<comment type="similarity">
    <text evidence="1">Belongs to the LysR transcriptional regulatory family.</text>
</comment>
<protein>
    <submittedName>
        <fullName evidence="6">LysR family transcriptional regulator</fullName>
    </submittedName>
</protein>
<evidence type="ECO:0000313" key="7">
    <source>
        <dbReference type="Proteomes" id="UP000214603"/>
    </source>
</evidence>
<dbReference type="Proteomes" id="UP000214603">
    <property type="component" value="Unassembled WGS sequence"/>
</dbReference>
<dbReference type="SUPFAM" id="SSF46785">
    <property type="entry name" value="Winged helix' DNA-binding domain"/>
    <property type="match status" value="1"/>
</dbReference>
<evidence type="ECO:0000259" key="5">
    <source>
        <dbReference type="PROSITE" id="PS50931"/>
    </source>
</evidence>
<keyword evidence="2" id="KW-0805">Transcription regulation</keyword>
<proteinExistence type="inferred from homology"/>
<gene>
    <name evidence="6" type="ORF">CEY11_02905</name>
</gene>